<dbReference type="Pfam" id="PF13377">
    <property type="entry name" value="Peripla_BP_3"/>
    <property type="match status" value="1"/>
</dbReference>
<dbReference type="Gene3D" id="3.40.50.2300">
    <property type="match status" value="2"/>
</dbReference>
<dbReference type="PROSITE" id="PS50932">
    <property type="entry name" value="HTH_LACI_2"/>
    <property type="match status" value="1"/>
</dbReference>
<keyword evidence="1" id="KW-0805">Transcription regulation</keyword>
<dbReference type="SMART" id="SM00354">
    <property type="entry name" value="HTH_LACI"/>
    <property type="match status" value="1"/>
</dbReference>
<feature type="domain" description="HTH lacI-type" evidence="5">
    <location>
        <begin position="1"/>
        <end position="40"/>
    </location>
</feature>
<dbReference type="InterPro" id="IPR010982">
    <property type="entry name" value="Lambda_DNA-bd_dom_sf"/>
</dbReference>
<dbReference type="CDD" id="cd01392">
    <property type="entry name" value="HTH_LacI"/>
    <property type="match status" value="1"/>
</dbReference>
<dbReference type="InterPro" id="IPR000843">
    <property type="entry name" value="HTH_LacI"/>
</dbReference>
<dbReference type="Gene3D" id="1.10.260.40">
    <property type="entry name" value="lambda repressor-like DNA-binding domains"/>
    <property type="match status" value="1"/>
</dbReference>
<dbReference type="InterPro" id="IPR028082">
    <property type="entry name" value="Peripla_BP_I"/>
</dbReference>
<evidence type="ECO:0000256" key="3">
    <source>
        <dbReference type="ARBA" id="ARBA00023163"/>
    </source>
</evidence>
<accession>A0A9D2TZX4</accession>
<evidence type="ECO:0000256" key="2">
    <source>
        <dbReference type="ARBA" id="ARBA00023125"/>
    </source>
</evidence>
<dbReference type="Proteomes" id="UP000823851">
    <property type="component" value="Unassembled WGS sequence"/>
</dbReference>
<dbReference type="InterPro" id="IPR046335">
    <property type="entry name" value="LacI/GalR-like_sensor"/>
</dbReference>
<reference evidence="6" key="1">
    <citation type="journal article" date="2021" name="PeerJ">
        <title>Extensive microbial diversity within the chicken gut microbiome revealed by metagenomics and culture.</title>
        <authorList>
            <person name="Gilroy R."/>
            <person name="Ravi A."/>
            <person name="Getino M."/>
            <person name="Pursley I."/>
            <person name="Horton D.L."/>
            <person name="Alikhan N.F."/>
            <person name="Baker D."/>
            <person name="Gharbi K."/>
            <person name="Hall N."/>
            <person name="Watson M."/>
            <person name="Adriaenssens E.M."/>
            <person name="Foster-Nyarko E."/>
            <person name="Jarju S."/>
            <person name="Secka A."/>
            <person name="Antonio M."/>
            <person name="Oren A."/>
            <person name="Chaudhuri R.R."/>
            <person name="La Ragione R."/>
            <person name="Hildebrand F."/>
            <person name="Pallen M.J."/>
        </authorList>
    </citation>
    <scope>NUCLEOTIDE SEQUENCE</scope>
    <source>
        <strain evidence="6">ChiHjej8B7-25341</strain>
    </source>
</reference>
<protein>
    <submittedName>
        <fullName evidence="6">LacI family transcriptional regulator</fullName>
    </submittedName>
</protein>
<dbReference type="SUPFAM" id="SSF47413">
    <property type="entry name" value="lambda repressor-like DNA-binding domains"/>
    <property type="match status" value="1"/>
</dbReference>
<dbReference type="EMBL" id="DWUW01000365">
    <property type="protein sequence ID" value="HJD32801.1"/>
    <property type="molecule type" value="Genomic_DNA"/>
</dbReference>
<comment type="caution">
    <text evidence="6">The sequence shown here is derived from an EMBL/GenBank/DDBJ whole genome shotgun (WGS) entry which is preliminary data.</text>
</comment>
<organism evidence="6 7">
    <name type="scientific">Candidatus Eisenbergiella stercorigallinarum</name>
    <dbReference type="NCBI Taxonomy" id="2838557"/>
    <lineage>
        <taxon>Bacteria</taxon>
        <taxon>Bacillati</taxon>
        <taxon>Bacillota</taxon>
        <taxon>Clostridia</taxon>
        <taxon>Lachnospirales</taxon>
        <taxon>Lachnospiraceae</taxon>
        <taxon>Eisenbergiella</taxon>
    </lineage>
</organism>
<name>A0A9D2TZX4_9FIRM</name>
<dbReference type="SUPFAM" id="SSF53822">
    <property type="entry name" value="Periplasmic binding protein-like I"/>
    <property type="match status" value="1"/>
</dbReference>
<reference evidence="6" key="2">
    <citation type="submission" date="2021-04" db="EMBL/GenBank/DDBJ databases">
        <authorList>
            <person name="Gilroy R."/>
        </authorList>
    </citation>
    <scope>NUCLEOTIDE SEQUENCE</scope>
    <source>
        <strain evidence="6">ChiHjej8B7-25341</strain>
    </source>
</reference>
<evidence type="ECO:0000313" key="6">
    <source>
        <dbReference type="EMBL" id="HJD32801.1"/>
    </source>
</evidence>
<proteinExistence type="predicted"/>
<keyword evidence="3" id="KW-0804">Transcription</keyword>
<evidence type="ECO:0000259" key="5">
    <source>
        <dbReference type="PROSITE" id="PS50932"/>
    </source>
</evidence>
<evidence type="ECO:0000256" key="4">
    <source>
        <dbReference type="SAM" id="MobiDB-lite"/>
    </source>
</evidence>
<feature type="region of interest" description="Disordered" evidence="4">
    <location>
        <begin position="39"/>
        <end position="58"/>
    </location>
</feature>
<dbReference type="PANTHER" id="PTHR30146">
    <property type="entry name" value="LACI-RELATED TRANSCRIPTIONAL REPRESSOR"/>
    <property type="match status" value="1"/>
</dbReference>
<dbReference type="GO" id="GO:0003700">
    <property type="term" value="F:DNA-binding transcription factor activity"/>
    <property type="evidence" value="ECO:0007669"/>
    <property type="project" value="TreeGrafter"/>
</dbReference>
<feature type="compositionally biased region" description="Basic and acidic residues" evidence="4">
    <location>
        <begin position="46"/>
        <end position="56"/>
    </location>
</feature>
<dbReference type="AlphaFoldDB" id="A0A9D2TZX4"/>
<keyword evidence="2" id="KW-0238">DNA-binding</keyword>
<dbReference type="GO" id="GO:0000976">
    <property type="term" value="F:transcription cis-regulatory region binding"/>
    <property type="evidence" value="ECO:0007669"/>
    <property type="project" value="TreeGrafter"/>
</dbReference>
<evidence type="ECO:0000256" key="1">
    <source>
        <dbReference type="ARBA" id="ARBA00023015"/>
    </source>
</evidence>
<dbReference type="PANTHER" id="PTHR30146:SF109">
    <property type="entry name" value="HTH-TYPE TRANSCRIPTIONAL REGULATOR GALS"/>
    <property type="match status" value="1"/>
</dbReference>
<evidence type="ECO:0000313" key="7">
    <source>
        <dbReference type="Proteomes" id="UP000823851"/>
    </source>
</evidence>
<dbReference type="Pfam" id="PF00356">
    <property type="entry name" value="LacI"/>
    <property type="match status" value="1"/>
</dbReference>
<sequence length="326" mass="36696">MTLEDIARELGVSKSTVSRALSGKGRIGEQTRQRIREYAQGYGDGRQQEREKDKRTGNIGVSFPDDILMSGSQYFFECLLGIYEATALLDYNVLITVGTAQDISGIKSFVEEEKVDGIILTRSMEDDRALRYLAERNFPTGVTGLCDFDNIIQVDTDNEGAAEALTSLLIGKGFRRFGLVLDDMTYHVNRSRYEGFCKAIMKNGLQKDKQAIYMGKFRKELLNSIIDDMVSRKVECVISGDDCLCISLLSQFLAQGYRIPRDIAIASLYNSEALNSFVPTVTAVDVSARMVGNVVGKQMVQYLRKKEYQKKTMIDYEILVRTSTYR</sequence>
<gene>
    <name evidence="6" type="ORF">H9912_12790</name>
</gene>